<accession>A0A3N4M9D2</accession>
<keyword evidence="1" id="KW-0677">Repeat</keyword>
<feature type="domain" description="Nephrocystin 3-like N-terminal" evidence="3">
    <location>
        <begin position="213"/>
        <end position="334"/>
    </location>
</feature>
<dbReference type="InterPro" id="IPR013761">
    <property type="entry name" value="SAM/pointed_sf"/>
</dbReference>
<dbReference type="Pfam" id="PF24883">
    <property type="entry name" value="NPHP3_N"/>
    <property type="match status" value="1"/>
</dbReference>
<dbReference type="Gene3D" id="3.40.50.300">
    <property type="entry name" value="P-loop containing nucleotide triphosphate hydrolases"/>
    <property type="match status" value="1"/>
</dbReference>
<dbReference type="Gene3D" id="1.10.150.50">
    <property type="entry name" value="Transcription Factor, Ets-1"/>
    <property type="match status" value="1"/>
</dbReference>
<dbReference type="OrthoDB" id="5363860at2759"/>
<dbReference type="EMBL" id="ML121528">
    <property type="protein sequence ID" value="RPB28981.1"/>
    <property type="molecule type" value="Genomic_DNA"/>
</dbReference>
<name>A0A3N4M9D2_9PEZI</name>
<dbReference type="InParanoid" id="A0A3N4M9D2"/>
<organism evidence="4 5">
    <name type="scientific">Terfezia boudieri ATCC MYA-4762</name>
    <dbReference type="NCBI Taxonomy" id="1051890"/>
    <lineage>
        <taxon>Eukaryota</taxon>
        <taxon>Fungi</taxon>
        <taxon>Dikarya</taxon>
        <taxon>Ascomycota</taxon>
        <taxon>Pezizomycotina</taxon>
        <taxon>Pezizomycetes</taxon>
        <taxon>Pezizales</taxon>
        <taxon>Pezizaceae</taxon>
        <taxon>Terfezia</taxon>
    </lineage>
</organism>
<dbReference type="SUPFAM" id="SSF47769">
    <property type="entry name" value="SAM/Pointed domain"/>
    <property type="match status" value="1"/>
</dbReference>
<keyword evidence="5" id="KW-1185">Reference proteome</keyword>
<evidence type="ECO:0000256" key="2">
    <source>
        <dbReference type="SAM" id="MobiDB-lite"/>
    </source>
</evidence>
<proteinExistence type="predicted"/>
<evidence type="ECO:0000313" key="5">
    <source>
        <dbReference type="Proteomes" id="UP000267821"/>
    </source>
</evidence>
<gene>
    <name evidence="4" type="ORF">L211DRAFT_832864</name>
</gene>
<dbReference type="STRING" id="1051890.A0A3N4M9D2"/>
<dbReference type="InterPro" id="IPR056884">
    <property type="entry name" value="NPHP3-like_N"/>
</dbReference>
<dbReference type="AlphaFoldDB" id="A0A3N4M9D2"/>
<dbReference type="InterPro" id="IPR027417">
    <property type="entry name" value="P-loop_NTPase"/>
</dbReference>
<dbReference type="SUPFAM" id="SSF52540">
    <property type="entry name" value="P-loop containing nucleoside triphosphate hydrolases"/>
    <property type="match status" value="1"/>
</dbReference>
<feature type="region of interest" description="Disordered" evidence="2">
    <location>
        <begin position="1"/>
        <end position="24"/>
    </location>
</feature>
<evidence type="ECO:0000259" key="3">
    <source>
        <dbReference type="Pfam" id="PF24883"/>
    </source>
</evidence>
<sequence>MSATNVQDQWVRPTPEEDEPELPSEKRVRSWNYRELYIWLTSLQPPPLSPDAYITDRFKKLQIDGQIFLKGTFGFFVQECQLPVGVAKRLCLLSETIILPGPTVIESPKKRGHSSGSEKRLSLTGIASRSEPRLALMEKASNLHYEAVNDLDDKIRKLDISCAKLSDPKNMLLLPFPFLGPAPHRFQLDNKNHFKFTGRSMFSTVYDMTKQMNTKQQKRVHIHGTLGVGKSYLLAALVSLLLKEGVRVVYVPDCYELCMSEPPVSYLISSLATSFCKDAELGPEIRTLADTVLDETSTSTRLEWEVLVFCNLAAKLQKNILFVVDQANTLDDSQDDRVSNKKKMEVRRLLDGLSSYHMKISSSTATYAAAKHDEFRATSEGRINLNMGMDDAEIAAWWEGYDAQNTESLSPSDKQALERLTGRMPIHLRAVERLTKERRNSLMGKGKTIQIGPIPVAGETSYHSEPSEAVAHSENLVADLSSRMMHTAETVQMINGINKFFSAKVSDLIASDDTQGLQSFRLAWKGCIIEEPVDEHDCAHLDGRYFFLDENGIGRSSCNIARMVGATRLREIENLAEFAEKPWKKRIADCSDNPAVLGFQIERAVLGLLIKQGTIYAGGEFSEAHTLDKFTGRFPINPPKRKTPTIYVPTTYNYEGVDAILALRPPASGKRKRDESAPAKKAIVVGVQVTIANQHSDSESMFLNSWRAWEELIGSDTIEFRFLWVLENTERKSTEWEEVSKKTRMVRSREYLVHPGYTRRYISFMTFDNDLGNSVRAARESLDQ</sequence>
<reference evidence="4 5" key="1">
    <citation type="journal article" date="2018" name="Nat. Ecol. Evol.">
        <title>Pezizomycetes genomes reveal the molecular basis of ectomycorrhizal truffle lifestyle.</title>
        <authorList>
            <person name="Murat C."/>
            <person name="Payen T."/>
            <person name="Noel B."/>
            <person name="Kuo A."/>
            <person name="Morin E."/>
            <person name="Chen J."/>
            <person name="Kohler A."/>
            <person name="Krizsan K."/>
            <person name="Balestrini R."/>
            <person name="Da Silva C."/>
            <person name="Montanini B."/>
            <person name="Hainaut M."/>
            <person name="Levati E."/>
            <person name="Barry K.W."/>
            <person name="Belfiori B."/>
            <person name="Cichocki N."/>
            <person name="Clum A."/>
            <person name="Dockter R.B."/>
            <person name="Fauchery L."/>
            <person name="Guy J."/>
            <person name="Iotti M."/>
            <person name="Le Tacon F."/>
            <person name="Lindquist E.A."/>
            <person name="Lipzen A."/>
            <person name="Malagnac F."/>
            <person name="Mello A."/>
            <person name="Molinier V."/>
            <person name="Miyauchi S."/>
            <person name="Poulain J."/>
            <person name="Riccioni C."/>
            <person name="Rubini A."/>
            <person name="Sitrit Y."/>
            <person name="Splivallo R."/>
            <person name="Traeger S."/>
            <person name="Wang M."/>
            <person name="Zifcakova L."/>
            <person name="Wipf D."/>
            <person name="Zambonelli A."/>
            <person name="Paolocci F."/>
            <person name="Nowrousian M."/>
            <person name="Ottonello S."/>
            <person name="Baldrian P."/>
            <person name="Spatafora J.W."/>
            <person name="Henrissat B."/>
            <person name="Nagy L.G."/>
            <person name="Aury J.M."/>
            <person name="Wincker P."/>
            <person name="Grigoriev I.V."/>
            <person name="Bonfante P."/>
            <person name="Martin F.M."/>
        </authorList>
    </citation>
    <scope>NUCLEOTIDE SEQUENCE [LARGE SCALE GENOMIC DNA]</scope>
    <source>
        <strain evidence="4 5">ATCC MYA-4762</strain>
    </source>
</reference>
<protein>
    <recommendedName>
        <fullName evidence="3">Nephrocystin 3-like N-terminal domain-containing protein</fullName>
    </recommendedName>
</protein>
<evidence type="ECO:0000313" key="4">
    <source>
        <dbReference type="EMBL" id="RPB28981.1"/>
    </source>
</evidence>
<dbReference type="Proteomes" id="UP000267821">
    <property type="component" value="Unassembled WGS sequence"/>
</dbReference>
<evidence type="ECO:0000256" key="1">
    <source>
        <dbReference type="ARBA" id="ARBA00022737"/>
    </source>
</evidence>